<dbReference type="InterPro" id="IPR051127">
    <property type="entry name" value="Fungal_SecMet_Regulators"/>
</dbReference>
<dbReference type="EMBL" id="JASNWA010000004">
    <property type="protein sequence ID" value="KAK3176418.1"/>
    <property type="molecule type" value="Genomic_DNA"/>
</dbReference>
<feature type="region of interest" description="Disordered" evidence="5">
    <location>
        <begin position="197"/>
        <end position="217"/>
    </location>
</feature>
<dbReference type="GO" id="GO:0005634">
    <property type="term" value="C:nucleus"/>
    <property type="evidence" value="ECO:0007669"/>
    <property type="project" value="TreeGrafter"/>
</dbReference>
<dbReference type="Pfam" id="PF04082">
    <property type="entry name" value="Fungal_trans"/>
    <property type="match status" value="1"/>
</dbReference>
<dbReference type="PANTHER" id="PTHR47424:SF5">
    <property type="entry name" value="ZN(II)2CYS6 TRANSCRIPTION FACTOR (EUROFUNG)"/>
    <property type="match status" value="1"/>
</dbReference>
<dbReference type="GO" id="GO:0006351">
    <property type="term" value="P:DNA-templated transcription"/>
    <property type="evidence" value="ECO:0007669"/>
    <property type="project" value="InterPro"/>
</dbReference>
<evidence type="ECO:0000259" key="6">
    <source>
        <dbReference type="PROSITE" id="PS50048"/>
    </source>
</evidence>
<comment type="caution">
    <text evidence="7">The sequence shown here is derived from an EMBL/GenBank/DDBJ whole genome shotgun (WGS) entry which is preliminary data.</text>
</comment>
<protein>
    <recommendedName>
        <fullName evidence="6">Zn(2)-C6 fungal-type domain-containing protein</fullName>
    </recommendedName>
</protein>
<dbReference type="InterPro" id="IPR001138">
    <property type="entry name" value="Zn2Cys6_DnaBD"/>
</dbReference>
<keyword evidence="2" id="KW-0805">Transcription regulation</keyword>
<dbReference type="GO" id="GO:0000981">
    <property type="term" value="F:DNA-binding transcription factor activity, RNA polymerase II-specific"/>
    <property type="evidence" value="ECO:0007669"/>
    <property type="project" value="InterPro"/>
</dbReference>
<gene>
    <name evidence="7" type="ORF">OEA41_007741</name>
</gene>
<feature type="compositionally biased region" description="Polar residues" evidence="5">
    <location>
        <begin position="207"/>
        <end position="217"/>
    </location>
</feature>
<accession>A0AAD9ZDA3</accession>
<keyword evidence="1" id="KW-0479">Metal-binding</keyword>
<dbReference type="GO" id="GO:0008270">
    <property type="term" value="F:zinc ion binding"/>
    <property type="evidence" value="ECO:0007669"/>
    <property type="project" value="InterPro"/>
</dbReference>
<dbReference type="InterPro" id="IPR007219">
    <property type="entry name" value="XnlR_reg_dom"/>
</dbReference>
<dbReference type="PROSITE" id="PS00463">
    <property type="entry name" value="ZN2_CY6_FUNGAL_1"/>
    <property type="match status" value="1"/>
</dbReference>
<organism evidence="7 8">
    <name type="scientific">Lepraria neglecta</name>
    <dbReference type="NCBI Taxonomy" id="209136"/>
    <lineage>
        <taxon>Eukaryota</taxon>
        <taxon>Fungi</taxon>
        <taxon>Dikarya</taxon>
        <taxon>Ascomycota</taxon>
        <taxon>Pezizomycotina</taxon>
        <taxon>Lecanoromycetes</taxon>
        <taxon>OSLEUM clade</taxon>
        <taxon>Lecanoromycetidae</taxon>
        <taxon>Lecanorales</taxon>
        <taxon>Lecanorineae</taxon>
        <taxon>Stereocaulaceae</taxon>
        <taxon>Lepraria</taxon>
    </lineage>
</organism>
<evidence type="ECO:0000256" key="3">
    <source>
        <dbReference type="ARBA" id="ARBA00023163"/>
    </source>
</evidence>
<dbReference type="Pfam" id="PF00172">
    <property type="entry name" value="Zn_clus"/>
    <property type="match status" value="1"/>
</dbReference>
<dbReference type="CDD" id="cd00067">
    <property type="entry name" value="GAL4"/>
    <property type="match status" value="1"/>
</dbReference>
<evidence type="ECO:0000256" key="4">
    <source>
        <dbReference type="ARBA" id="ARBA00023242"/>
    </source>
</evidence>
<dbReference type="PANTHER" id="PTHR47424">
    <property type="entry name" value="REGULATORY PROTEIN GAL4"/>
    <property type="match status" value="1"/>
</dbReference>
<evidence type="ECO:0000256" key="5">
    <source>
        <dbReference type="SAM" id="MobiDB-lite"/>
    </source>
</evidence>
<dbReference type="SUPFAM" id="SSF57701">
    <property type="entry name" value="Zn2/Cys6 DNA-binding domain"/>
    <property type="match status" value="1"/>
</dbReference>
<keyword evidence="8" id="KW-1185">Reference proteome</keyword>
<proteinExistence type="predicted"/>
<keyword evidence="3" id="KW-0804">Transcription</keyword>
<evidence type="ECO:0000313" key="7">
    <source>
        <dbReference type="EMBL" id="KAK3176418.1"/>
    </source>
</evidence>
<evidence type="ECO:0000256" key="2">
    <source>
        <dbReference type="ARBA" id="ARBA00023015"/>
    </source>
</evidence>
<evidence type="ECO:0000313" key="8">
    <source>
        <dbReference type="Proteomes" id="UP001276659"/>
    </source>
</evidence>
<feature type="compositionally biased region" description="Polar residues" evidence="5">
    <location>
        <begin position="1"/>
        <end position="24"/>
    </location>
</feature>
<feature type="compositionally biased region" description="Polar residues" evidence="5">
    <location>
        <begin position="160"/>
        <end position="179"/>
    </location>
</feature>
<evidence type="ECO:0000256" key="1">
    <source>
        <dbReference type="ARBA" id="ARBA00022723"/>
    </source>
</evidence>
<dbReference type="Proteomes" id="UP001276659">
    <property type="component" value="Unassembled WGS sequence"/>
</dbReference>
<dbReference type="AlphaFoldDB" id="A0AAD9ZDA3"/>
<dbReference type="SMART" id="SM00906">
    <property type="entry name" value="Fungal_trans"/>
    <property type="match status" value="1"/>
</dbReference>
<dbReference type="CDD" id="cd12148">
    <property type="entry name" value="fungal_TF_MHR"/>
    <property type="match status" value="1"/>
</dbReference>
<keyword evidence="4" id="KW-0539">Nucleus</keyword>
<dbReference type="GO" id="GO:0000978">
    <property type="term" value="F:RNA polymerase II cis-regulatory region sequence-specific DNA binding"/>
    <property type="evidence" value="ECO:0007669"/>
    <property type="project" value="TreeGrafter"/>
</dbReference>
<reference evidence="7" key="1">
    <citation type="submission" date="2022-11" db="EMBL/GenBank/DDBJ databases">
        <title>Chromosomal genome sequence assembly and mating type (MAT) locus characterization of the leprose asexual lichenized fungus Lepraria neglecta (Nyl.) Erichsen.</title>
        <authorList>
            <person name="Allen J.L."/>
            <person name="Pfeffer B."/>
        </authorList>
    </citation>
    <scope>NUCLEOTIDE SEQUENCE</scope>
    <source>
        <strain evidence="7">Allen 5258</strain>
    </source>
</reference>
<dbReference type="GO" id="GO:0000435">
    <property type="term" value="P:positive regulation of transcription from RNA polymerase II promoter by galactose"/>
    <property type="evidence" value="ECO:0007669"/>
    <property type="project" value="TreeGrafter"/>
</dbReference>
<feature type="region of interest" description="Disordered" evidence="5">
    <location>
        <begin position="126"/>
        <end position="179"/>
    </location>
</feature>
<feature type="region of interest" description="Disordered" evidence="5">
    <location>
        <begin position="1"/>
        <end position="47"/>
    </location>
</feature>
<dbReference type="InterPro" id="IPR036864">
    <property type="entry name" value="Zn2-C6_fun-type_DNA-bd_sf"/>
</dbReference>
<dbReference type="SMART" id="SM00066">
    <property type="entry name" value="GAL4"/>
    <property type="match status" value="1"/>
</dbReference>
<dbReference type="PROSITE" id="PS50048">
    <property type="entry name" value="ZN2_CY6_FUNGAL_2"/>
    <property type="match status" value="1"/>
</dbReference>
<sequence>MDPDLQQNSAGPYYNANNTAQSRPLTGDKRKSGDETPEGPPSSRTKRNRYISIACNECKRRKIKCNGQTPCQRCGNLSLECIYAPNGLGPDFKDSEEYRQMNAHIQSLQDQINTLWANLDALRNGQGFAPPPNSGPDGYPIHPSLAQQPDAPGPYARNAMSPSQSRGSQPPFQGPTSSQFSFDVARSSLQTMGITAPELQDEGVFNNGETTPRGSPQQLRAPTAPMGMHPNKDPLWKIGRDEAIRLCRVYEEEMGIMYPIVDMEKTIGQTNMLFLFTEAAAKTGLMNPYMPGPDRLANNDVNILKMVLATALIVQGEGQSDLGKELYESCREAFEGRLSSPVEVKGLILLVLVSEYHFQRDEEVQAYRINGLASRLCLEIGLHRRQTLLKNFANDEERSWATKLFWSIYVLDRRWSMGTGMPFAVQDLDIDPSLPEPDDSPYLTAMISYSRISSKVWQSTTFEGVGHDIKKDNIGYLDYQILQWNASIPDSLKFHPGNLMEMNVTSRGQRRLQVILYMRTNHMRVLIYRPILYSATNIMENRRYAQTAVDVAKDTIKVLTRLNETSDIYRTQQVCFNYFLVSALAVLFLAVAHAPVEFSHQVKNEFYMALDLVKGFGAKSYISKRLWKTVKDLKVVGPKLGVISRQALTTPNDPHSSAAVAMAGLAGHQVDEMAAFPQLQDPASAGSSPMDGQQMSRELTHLFEKAGGYGNNMFAQASGQTLDGVNGFVGSQAELTSGTEGFSGAYGSDGEFSKIVGNLF</sequence>
<name>A0AAD9ZDA3_9LECA</name>
<feature type="domain" description="Zn(2)-C6 fungal-type" evidence="6">
    <location>
        <begin position="54"/>
        <end position="83"/>
    </location>
</feature>
<dbReference type="Gene3D" id="4.10.240.10">
    <property type="entry name" value="Zn(2)-C6 fungal-type DNA-binding domain"/>
    <property type="match status" value="1"/>
</dbReference>